<sequence>MSFWSLVNDPCILFIRDWISDHIDEVIFAYNLRGGWELWLQVELATAMASKWREYHPIIEREVQIRPASKKRCDILVRIPEQFRIYKSTSALIELKCESVKNTAEIVREMKADRDKIIEAYGDPAHWAIGVLSADTVLYSIGICVGDEGQRRVREFTTLAENRGQYEREAVPYTVGGVRREVEIWYKKLSIAPLYPARV</sequence>
<organism evidence="1 2">
    <name type="scientific">Cercophora newfieldiana</name>
    <dbReference type="NCBI Taxonomy" id="92897"/>
    <lineage>
        <taxon>Eukaryota</taxon>
        <taxon>Fungi</taxon>
        <taxon>Dikarya</taxon>
        <taxon>Ascomycota</taxon>
        <taxon>Pezizomycotina</taxon>
        <taxon>Sordariomycetes</taxon>
        <taxon>Sordariomycetidae</taxon>
        <taxon>Sordariales</taxon>
        <taxon>Lasiosphaeriaceae</taxon>
        <taxon>Cercophora</taxon>
    </lineage>
</organism>
<protein>
    <submittedName>
        <fullName evidence="1">Uncharacterized protein</fullName>
    </submittedName>
</protein>
<gene>
    <name evidence="1" type="ORF">B0T16DRAFT_414753</name>
</gene>
<keyword evidence="2" id="KW-1185">Reference proteome</keyword>
<evidence type="ECO:0000313" key="1">
    <source>
        <dbReference type="EMBL" id="KAK0647153.1"/>
    </source>
</evidence>
<dbReference type="Proteomes" id="UP001174936">
    <property type="component" value="Unassembled WGS sequence"/>
</dbReference>
<dbReference type="AlphaFoldDB" id="A0AA40CRV2"/>
<name>A0AA40CRV2_9PEZI</name>
<evidence type="ECO:0000313" key="2">
    <source>
        <dbReference type="Proteomes" id="UP001174936"/>
    </source>
</evidence>
<comment type="caution">
    <text evidence="1">The sequence shown here is derived from an EMBL/GenBank/DDBJ whole genome shotgun (WGS) entry which is preliminary data.</text>
</comment>
<accession>A0AA40CRV2</accession>
<reference evidence="1" key="1">
    <citation type="submission" date="2023-06" db="EMBL/GenBank/DDBJ databases">
        <title>Genome-scale phylogeny and comparative genomics of the fungal order Sordariales.</title>
        <authorList>
            <consortium name="Lawrence Berkeley National Laboratory"/>
            <person name="Hensen N."/>
            <person name="Bonometti L."/>
            <person name="Westerberg I."/>
            <person name="Brannstrom I.O."/>
            <person name="Guillou S."/>
            <person name="Cros-Aarteil S."/>
            <person name="Calhoun S."/>
            <person name="Haridas S."/>
            <person name="Kuo A."/>
            <person name="Mondo S."/>
            <person name="Pangilinan J."/>
            <person name="Riley R."/>
            <person name="Labutti K."/>
            <person name="Andreopoulos B."/>
            <person name="Lipzen A."/>
            <person name="Chen C."/>
            <person name="Yanf M."/>
            <person name="Daum C."/>
            <person name="Ng V."/>
            <person name="Clum A."/>
            <person name="Steindorff A."/>
            <person name="Ohm R."/>
            <person name="Martin F."/>
            <person name="Silar P."/>
            <person name="Natvig D."/>
            <person name="Lalanne C."/>
            <person name="Gautier V."/>
            <person name="Ament-Velasquez S.L."/>
            <person name="Kruys A."/>
            <person name="Hutchinson M.I."/>
            <person name="Powell A.J."/>
            <person name="Barry K."/>
            <person name="Miller A.N."/>
            <person name="Grigoriev I.V."/>
            <person name="Debuchy R."/>
            <person name="Gladieux P."/>
            <person name="Thoren M.H."/>
            <person name="Johannesson H."/>
        </authorList>
    </citation>
    <scope>NUCLEOTIDE SEQUENCE</scope>
    <source>
        <strain evidence="1">SMH2532-1</strain>
    </source>
</reference>
<dbReference type="EMBL" id="JAULSV010000004">
    <property type="protein sequence ID" value="KAK0647153.1"/>
    <property type="molecule type" value="Genomic_DNA"/>
</dbReference>
<proteinExistence type="predicted"/>